<keyword evidence="9" id="KW-1185">Reference proteome</keyword>
<feature type="compositionally biased region" description="Basic and acidic residues" evidence="6">
    <location>
        <begin position="328"/>
        <end position="338"/>
    </location>
</feature>
<dbReference type="Proteomes" id="UP001583193">
    <property type="component" value="Unassembled WGS sequence"/>
</dbReference>
<dbReference type="CDD" id="cd12148">
    <property type="entry name" value="fungal_TF_MHR"/>
    <property type="match status" value="1"/>
</dbReference>
<sequence length="430" mass="48495">MAEAYFKIPSHDTLRQVVFDPGNVAQKAWVVLFNYMILALISTEKDETNEVEKFRQNMQLALNDSSIFLEPCEENVQALILLAVHGEDFASPNLSWMLVGHACRQAEALGLHAASDNDFDVNQRKLCLFWLLFAIDKSCALAFGRSAFLPTALYGNVPLPDRHYLLKFRPHENPVISHDRSTIQGSMFGAELFSSVISVAKLTGHVVNFLTYGESRLTRDELKAKLDEWQLLYYPFTPFFVIFEHIVRNGSLSLSMTDHDLGLLATMVSYFVSMRTQLRLLVNICSRLERVASVFLQLAQHHVRTIKSIQPTSQTTTSINSSRLQLPQDERNKHTSAGDDYAHNMSFAAYPPDDASARPFDIEGLDLDSYLQWLPADITTSWPTLGSERANVTTGTGVTATSNNSQSRKRVLDSTFDWFSWDAYYTGISQ</sequence>
<feature type="region of interest" description="Disordered" evidence="6">
    <location>
        <begin position="309"/>
        <end position="338"/>
    </location>
</feature>
<protein>
    <recommendedName>
        <fullName evidence="7">Xylanolytic transcriptional activator regulatory domain-containing protein</fullName>
    </recommendedName>
</protein>
<keyword evidence="3" id="KW-0238">DNA-binding</keyword>
<evidence type="ECO:0000313" key="8">
    <source>
        <dbReference type="EMBL" id="KAL1875085.1"/>
    </source>
</evidence>
<feature type="domain" description="Xylanolytic transcriptional activator regulatory" evidence="7">
    <location>
        <begin position="95"/>
        <end position="166"/>
    </location>
</feature>
<dbReference type="InterPro" id="IPR007219">
    <property type="entry name" value="XnlR_reg_dom"/>
</dbReference>
<gene>
    <name evidence="8" type="ORF">Plec18167_005755</name>
</gene>
<evidence type="ECO:0000256" key="4">
    <source>
        <dbReference type="ARBA" id="ARBA00023163"/>
    </source>
</evidence>
<evidence type="ECO:0000256" key="3">
    <source>
        <dbReference type="ARBA" id="ARBA00023125"/>
    </source>
</evidence>
<keyword evidence="2" id="KW-0805">Transcription regulation</keyword>
<comment type="subcellular location">
    <subcellularLocation>
        <location evidence="1">Nucleus</location>
    </subcellularLocation>
</comment>
<keyword evidence="5" id="KW-0539">Nucleus</keyword>
<evidence type="ECO:0000256" key="1">
    <source>
        <dbReference type="ARBA" id="ARBA00004123"/>
    </source>
</evidence>
<dbReference type="Pfam" id="PF04082">
    <property type="entry name" value="Fungal_trans"/>
    <property type="match status" value="1"/>
</dbReference>
<dbReference type="PANTHER" id="PTHR46910:SF37">
    <property type="entry name" value="ZN(II)2CYS6 TRANSCRIPTION FACTOR (EUROFUNG)"/>
    <property type="match status" value="1"/>
</dbReference>
<dbReference type="SMART" id="SM00906">
    <property type="entry name" value="Fungal_trans"/>
    <property type="match status" value="1"/>
</dbReference>
<proteinExistence type="predicted"/>
<name>A0ABR3XHF6_9EURO</name>
<keyword evidence="4" id="KW-0804">Transcription</keyword>
<evidence type="ECO:0000256" key="5">
    <source>
        <dbReference type="ARBA" id="ARBA00023242"/>
    </source>
</evidence>
<accession>A0ABR3XHF6</accession>
<dbReference type="InterPro" id="IPR050987">
    <property type="entry name" value="AtrR-like"/>
</dbReference>
<dbReference type="EMBL" id="JAVDPF010000018">
    <property type="protein sequence ID" value="KAL1875085.1"/>
    <property type="molecule type" value="Genomic_DNA"/>
</dbReference>
<evidence type="ECO:0000259" key="7">
    <source>
        <dbReference type="SMART" id="SM00906"/>
    </source>
</evidence>
<reference evidence="8 9" key="1">
    <citation type="journal article" date="2024" name="IMA Fungus">
        <title>IMA Genome - F19 : A genome assembly and annotation guide to empower mycologists, including annotated draft genome sequences of Ceratocystis pirilliformis, Diaporthe australafricana, Fusarium ophioides, Paecilomyces lecythidis, and Sporothrix stenoceras.</title>
        <authorList>
            <person name="Aylward J."/>
            <person name="Wilson A.M."/>
            <person name="Visagie C.M."/>
            <person name="Spraker J."/>
            <person name="Barnes I."/>
            <person name="Buitendag C."/>
            <person name="Ceriani C."/>
            <person name="Del Mar Angel L."/>
            <person name="du Plessis D."/>
            <person name="Fuchs T."/>
            <person name="Gasser K."/>
            <person name="Kramer D."/>
            <person name="Li W."/>
            <person name="Munsamy K."/>
            <person name="Piso A."/>
            <person name="Price J.L."/>
            <person name="Sonnekus B."/>
            <person name="Thomas C."/>
            <person name="van der Nest A."/>
            <person name="van Dijk A."/>
            <person name="van Heerden A."/>
            <person name="van Vuuren N."/>
            <person name="Yilmaz N."/>
            <person name="Duong T.A."/>
            <person name="van der Merwe N.A."/>
            <person name="Wingfield M.J."/>
            <person name="Wingfield B.D."/>
        </authorList>
    </citation>
    <scope>NUCLEOTIDE SEQUENCE [LARGE SCALE GENOMIC DNA]</scope>
    <source>
        <strain evidence="8 9">CMW 18167</strain>
    </source>
</reference>
<evidence type="ECO:0000313" key="9">
    <source>
        <dbReference type="Proteomes" id="UP001583193"/>
    </source>
</evidence>
<evidence type="ECO:0000256" key="6">
    <source>
        <dbReference type="SAM" id="MobiDB-lite"/>
    </source>
</evidence>
<evidence type="ECO:0000256" key="2">
    <source>
        <dbReference type="ARBA" id="ARBA00023015"/>
    </source>
</evidence>
<comment type="caution">
    <text evidence="8">The sequence shown here is derived from an EMBL/GenBank/DDBJ whole genome shotgun (WGS) entry which is preliminary data.</text>
</comment>
<organism evidence="8 9">
    <name type="scientific">Paecilomyces lecythidis</name>
    <dbReference type="NCBI Taxonomy" id="3004212"/>
    <lineage>
        <taxon>Eukaryota</taxon>
        <taxon>Fungi</taxon>
        <taxon>Dikarya</taxon>
        <taxon>Ascomycota</taxon>
        <taxon>Pezizomycotina</taxon>
        <taxon>Eurotiomycetes</taxon>
        <taxon>Eurotiomycetidae</taxon>
        <taxon>Eurotiales</taxon>
        <taxon>Thermoascaceae</taxon>
        <taxon>Paecilomyces</taxon>
    </lineage>
</organism>
<dbReference type="PANTHER" id="PTHR46910">
    <property type="entry name" value="TRANSCRIPTION FACTOR PDR1"/>
    <property type="match status" value="1"/>
</dbReference>
<feature type="compositionally biased region" description="Low complexity" evidence="6">
    <location>
        <begin position="309"/>
        <end position="322"/>
    </location>
</feature>